<evidence type="ECO:0000313" key="1">
    <source>
        <dbReference type="EMBL" id="KAI9390673.1"/>
    </source>
</evidence>
<gene>
    <name evidence="1" type="ORF">POPTR_008G217200v4</name>
</gene>
<organism evidence="1 2">
    <name type="scientific">Populus trichocarpa</name>
    <name type="common">Western balsam poplar</name>
    <name type="synonym">Populus balsamifera subsp. trichocarpa</name>
    <dbReference type="NCBI Taxonomy" id="3694"/>
    <lineage>
        <taxon>Eukaryota</taxon>
        <taxon>Viridiplantae</taxon>
        <taxon>Streptophyta</taxon>
        <taxon>Embryophyta</taxon>
        <taxon>Tracheophyta</taxon>
        <taxon>Spermatophyta</taxon>
        <taxon>Magnoliopsida</taxon>
        <taxon>eudicotyledons</taxon>
        <taxon>Gunneridae</taxon>
        <taxon>Pentapetalae</taxon>
        <taxon>rosids</taxon>
        <taxon>fabids</taxon>
        <taxon>Malpighiales</taxon>
        <taxon>Salicaceae</taxon>
        <taxon>Saliceae</taxon>
        <taxon>Populus</taxon>
    </lineage>
</organism>
<name>A0ACC0SNB2_POPTR</name>
<proteinExistence type="predicted"/>
<evidence type="ECO:0000313" key="2">
    <source>
        <dbReference type="Proteomes" id="UP000006729"/>
    </source>
</evidence>
<dbReference type="Proteomes" id="UP000006729">
    <property type="component" value="Chromosome 8"/>
</dbReference>
<comment type="caution">
    <text evidence="1">The sequence shown here is derived from an EMBL/GenBank/DDBJ whole genome shotgun (WGS) entry which is preliminary data.</text>
</comment>
<keyword evidence="2" id="KW-1185">Reference proteome</keyword>
<reference evidence="1 2" key="1">
    <citation type="journal article" date="2006" name="Science">
        <title>The genome of black cottonwood, Populus trichocarpa (Torr. &amp; Gray).</title>
        <authorList>
            <person name="Tuskan G.A."/>
            <person name="Difazio S."/>
            <person name="Jansson S."/>
            <person name="Bohlmann J."/>
            <person name="Grigoriev I."/>
            <person name="Hellsten U."/>
            <person name="Putnam N."/>
            <person name="Ralph S."/>
            <person name="Rombauts S."/>
            <person name="Salamov A."/>
            <person name="Schein J."/>
            <person name="Sterck L."/>
            <person name="Aerts A."/>
            <person name="Bhalerao R.R."/>
            <person name="Bhalerao R.P."/>
            <person name="Blaudez D."/>
            <person name="Boerjan W."/>
            <person name="Brun A."/>
            <person name="Brunner A."/>
            <person name="Busov V."/>
            <person name="Campbell M."/>
            <person name="Carlson J."/>
            <person name="Chalot M."/>
            <person name="Chapman J."/>
            <person name="Chen G.L."/>
            <person name="Cooper D."/>
            <person name="Coutinho P.M."/>
            <person name="Couturier J."/>
            <person name="Covert S."/>
            <person name="Cronk Q."/>
            <person name="Cunningham R."/>
            <person name="Davis J."/>
            <person name="Degroeve S."/>
            <person name="Dejardin A."/>
            <person name="Depamphilis C."/>
            <person name="Detter J."/>
            <person name="Dirks B."/>
            <person name="Dubchak I."/>
            <person name="Duplessis S."/>
            <person name="Ehlting J."/>
            <person name="Ellis B."/>
            <person name="Gendler K."/>
            <person name="Goodstein D."/>
            <person name="Gribskov M."/>
            <person name="Grimwood J."/>
            <person name="Groover A."/>
            <person name="Gunter L."/>
            <person name="Hamberger B."/>
            <person name="Heinze B."/>
            <person name="Helariutta Y."/>
            <person name="Henrissat B."/>
            <person name="Holligan D."/>
            <person name="Holt R."/>
            <person name="Huang W."/>
            <person name="Islam-Faridi N."/>
            <person name="Jones S."/>
            <person name="Jones-Rhoades M."/>
            <person name="Jorgensen R."/>
            <person name="Joshi C."/>
            <person name="Kangasjarvi J."/>
            <person name="Karlsson J."/>
            <person name="Kelleher C."/>
            <person name="Kirkpatrick R."/>
            <person name="Kirst M."/>
            <person name="Kohler A."/>
            <person name="Kalluri U."/>
            <person name="Larimer F."/>
            <person name="Leebens-Mack J."/>
            <person name="Leple J.C."/>
            <person name="Locascio P."/>
            <person name="Lou Y."/>
            <person name="Lucas S."/>
            <person name="Martin F."/>
            <person name="Montanini B."/>
            <person name="Napoli C."/>
            <person name="Nelson D.R."/>
            <person name="Nelson C."/>
            <person name="Nieminen K."/>
            <person name="Nilsson O."/>
            <person name="Pereda V."/>
            <person name="Peter G."/>
            <person name="Philippe R."/>
            <person name="Pilate G."/>
            <person name="Poliakov A."/>
            <person name="Razumovskaya J."/>
            <person name="Richardson P."/>
            <person name="Rinaldi C."/>
            <person name="Ritland K."/>
            <person name="Rouze P."/>
            <person name="Ryaboy D."/>
            <person name="Schmutz J."/>
            <person name="Schrader J."/>
            <person name="Segerman B."/>
            <person name="Shin H."/>
            <person name="Siddiqui A."/>
            <person name="Sterky F."/>
            <person name="Terry A."/>
            <person name="Tsai C.J."/>
            <person name="Uberbacher E."/>
            <person name="Unneberg P."/>
            <person name="Vahala J."/>
            <person name="Wall K."/>
            <person name="Wessler S."/>
            <person name="Yang G."/>
            <person name="Yin T."/>
            <person name="Douglas C."/>
            <person name="Marra M."/>
            <person name="Sandberg G."/>
            <person name="Van de Peer Y."/>
            <person name="Rokhsar D."/>
        </authorList>
    </citation>
    <scope>NUCLEOTIDE SEQUENCE [LARGE SCALE GENOMIC DNA]</scope>
    <source>
        <strain evidence="2">cv. Nisqually</strain>
    </source>
</reference>
<protein>
    <submittedName>
        <fullName evidence="1">Uncharacterized protein</fullName>
    </submittedName>
</protein>
<dbReference type="EMBL" id="CM009297">
    <property type="protein sequence ID" value="KAI9390673.1"/>
    <property type="molecule type" value="Genomic_DNA"/>
</dbReference>
<sequence>MSPVSMAPIRVGHFDDVQELRKDRPTTIPERFVRNMTERPAPATVLPSLSTIPTIDFSRLAEGNKDKYKSEMLELTRACEEWGFFSGVFKMFYQVIDHGIDLSLLESIEKVAMDFFVLPLGEKQKYPIFQFQKLDWVNMIALGLEPHSIRVPKPGPAKPPKFSETVEEKCQHLLKYIGMTLHMRADVFEEIPDLVLGLSPHSDGSALPVLQQGRGSSVRKHTGFNKWKIPKCGALTHREKDRLSLVTFYSPSYEIELGPIPELLDENNPCKCRRYLQGKKNLEFAKVESKKPT</sequence>
<accession>A0ACC0SNB2</accession>